<keyword evidence="1" id="KW-0472">Membrane</keyword>
<reference evidence="2 3" key="1">
    <citation type="journal article" date="2016" name="Nat. Commun.">
        <title>Thousands of microbial genomes shed light on interconnected biogeochemical processes in an aquifer system.</title>
        <authorList>
            <person name="Anantharaman K."/>
            <person name="Brown C.T."/>
            <person name="Hug L.A."/>
            <person name="Sharon I."/>
            <person name="Castelle C.J."/>
            <person name="Probst A.J."/>
            <person name="Thomas B.C."/>
            <person name="Singh A."/>
            <person name="Wilkins M.J."/>
            <person name="Karaoz U."/>
            <person name="Brodie E.L."/>
            <person name="Williams K.H."/>
            <person name="Hubbard S.S."/>
            <person name="Banfield J.F."/>
        </authorList>
    </citation>
    <scope>NUCLEOTIDE SEQUENCE [LARGE SCALE GENOMIC DNA]</scope>
</reference>
<evidence type="ECO:0000313" key="3">
    <source>
        <dbReference type="Proteomes" id="UP000177528"/>
    </source>
</evidence>
<dbReference type="EMBL" id="MHHR01000033">
    <property type="protein sequence ID" value="OGY33092.1"/>
    <property type="molecule type" value="Genomic_DNA"/>
</dbReference>
<dbReference type="SUPFAM" id="SSF49464">
    <property type="entry name" value="Carboxypeptidase regulatory domain-like"/>
    <property type="match status" value="1"/>
</dbReference>
<keyword evidence="1" id="KW-0812">Transmembrane</keyword>
<dbReference type="Pfam" id="PF13620">
    <property type="entry name" value="CarboxypepD_reg"/>
    <property type="match status" value="2"/>
</dbReference>
<dbReference type="InterPro" id="IPR008969">
    <property type="entry name" value="CarboxyPept-like_regulatory"/>
</dbReference>
<sequence length="439" mass="46312">MLSKGFGILEVVITTFVIGVVAVGVFSLITLTLKSSHDGQRRIIATALANETMEKIRNLPYDNVGTVGGVPSGPIVQSQQVTRNGSEYTIATDIRYIDDPYDGTAEGNPPDALNTDYKQARVEVSWQSNVSARPVLLITQITPKGIEGGSSLGTLVFQALNAAGAGVAGATVHLSNSEVSPLVDLTTATNDEGRVVIPGLLAASGTYQLTVSKAGHTTEQTYTPAGVFTPDTDHSHLTAIAGQVINKTFSLDAVASLVVQTVDALTSAPIPDVAYRITGTKKIGTDENAQPVYVLDANDTTDSSGSHEYQSMVWDSYAISIDGTVTGYDIEDTSLPLPLVINPGAEETVLMKLAAHTPLSLHVTVLPSSQEPIENASVHVTKSGYDETKQTTVNGQAFFADMPENSEYTITVDAAGYQQSVQQVTVDGTVRTQVTLVAL</sequence>
<dbReference type="Gene3D" id="2.60.40.1120">
    <property type="entry name" value="Carboxypeptidase-like, regulatory domain"/>
    <property type="match status" value="2"/>
</dbReference>
<dbReference type="Proteomes" id="UP000177528">
    <property type="component" value="Unassembled WGS sequence"/>
</dbReference>
<organism evidence="2 3">
    <name type="scientific">Candidatus Andersenbacteria bacterium RIFCSPHIGHO2_12_FULL_45_11</name>
    <dbReference type="NCBI Taxonomy" id="1797281"/>
    <lineage>
        <taxon>Bacteria</taxon>
        <taxon>Candidatus Anderseniibacteriota</taxon>
    </lineage>
</organism>
<keyword evidence="1" id="KW-1133">Transmembrane helix</keyword>
<gene>
    <name evidence="2" type="ORF">A3D99_01385</name>
</gene>
<dbReference type="AlphaFoldDB" id="A0A1G1WZA7"/>
<dbReference type="SUPFAM" id="SSF49478">
    <property type="entry name" value="Cna protein B-type domain"/>
    <property type="match status" value="1"/>
</dbReference>
<protein>
    <recommendedName>
        <fullName evidence="4">PEGA domain-containing protein</fullName>
    </recommendedName>
</protein>
<comment type="caution">
    <text evidence="2">The sequence shown here is derived from an EMBL/GenBank/DDBJ whole genome shotgun (WGS) entry which is preliminary data.</text>
</comment>
<evidence type="ECO:0008006" key="4">
    <source>
        <dbReference type="Google" id="ProtNLM"/>
    </source>
</evidence>
<proteinExistence type="predicted"/>
<accession>A0A1G1WZA7</accession>
<evidence type="ECO:0000256" key="1">
    <source>
        <dbReference type="SAM" id="Phobius"/>
    </source>
</evidence>
<feature type="transmembrane region" description="Helical" evidence="1">
    <location>
        <begin position="6"/>
        <end position="33"/>
    </location>
</feature>
<name>A0A1G1WZA7_9BACT</name>
<evidence type="ECO:0000313" key="2">
    <source>
        <dbReference type="EMBL" id="OGY33092.1"/>
    </source>
</evidence>